<comment type="caution">
    <text evidence="2">The sequence shown here is derived from an EMBL/GenBank/DDBJ whole genome shotgun (WGS) entry which is preliminary data.</text>
</comment>
<evidence type="ECO:0000313" key="2">
    <source>
        <dbReference type="EMBL" id="CCI85647.1"/>
    </source>
</evidence>
<keyword evidence="3" id="KW-1185">Reference proteome</keyword>
<dbReference type="EC" id="1.11.1.-" evidence="2"/>
<dbReference type="AlphaFoldDB" id="I7J0D7"/>
<accession>I7J0D7</accession>
<dbReference type="STRING" id="1423790.BN53_06060"/>
<organism evidence="2 3">
    <name type="scientific">Lactobacillus pasteurii DSM 23907 = CRBIP 24.76</name>
    <dbReference type="NCBI Taxonomy" id="1423790"/>
    <lineage>
        <taxon>Bacteria</taxon>
        <taxon>Bacillati</taxon>
        <taxon>Bacillota</taxon>
        <taxon>Bacilli</taxon>
        <taxon>Lactobacillales</taxon>
        <taxon>Lactobacillaceae</taxon>
        <taxon>Lactobacillus</taxon>
    </lineage>
</organism>
<dbReference type="Proteomes" id="UP000009311">
    <property type="component" value="Unassembled WGS sequence"/>
</dbReference>
<reference evidence="2 3" key="1">
    <citation type="submission" date="2012-06" db="EMBL/GenBank/DDBJ databases">
        <title>Draft Genome Sequence of Lactobacillus pasteurii CRBIP 24.76T.</title>
        <authorList>
            <person name="Cousin S."/>
            <person name="Bouchier C."/>
            <person name="Loux V."/>
            <person name="Ma L."/>
            <person name="Creno S."/>
            <person name="Bizet C."/>
            <person name="Clermont D."/>
        </authorList>
    </citation>
    <scope>NUCLEOTIDE SEQUENCE [LARGE SCALE GENOMIC DNA]</scope>
    <source>
        <strain evidence="3">CRBIP 24.76T</strain>
    </source>
</reference>
<dbReference type="InterPro" id="IPR029058">
    <property type="entry name" value="AB_hydrolase_fold"/>
</dbReference>
<gene>
    <name evidence="2" type="ORF">BN53_06060</name>
</gene>
<proteinExistence type="predicted"/>
<dbReference type="GO" id="GO:0004601">
    <property type="term" value="F:peroxidase activity"/>
    <property type="evidence" value="ECO:0007669"/>
    <property type="project" value="UniProtKB-KW"/>
</dbReference>
<feature type="domain" description="AB hydrolase-1" evidence="1">
    <location>
        <begin position="21"/>
        <end position="244"/>
    </location>
</feature>
<evidence type="ECO:0000313" key="3">
    <source>
        <dbReference type="Proteomes" id="UP000009311"/>
    </source>
</evidence>
<keyword evidence="2" id="KW-0560">Oxidoreductase</keyword>
<keyword evidence="2" id="KW-0575">Peroxidase</keyword>
<dbReference type="PANTHER" id="PTHR43194">
    <property type="entry name" value="HYDROLASE ALPHA/BETA FOLD FAMILY"/>
    <property type="match status" value="1"/>
</dbReference>
<dbReference type="SUPFAM" id="SSF53474">
    <property type="entry name" value="alpha/beta-Hydrolases"/>
    <property type="match status" value="1"/>
</dbReference>
<dbReference type="EMBL" id="CAKD01000023">
    <property type="protein sequence ID" value="CCI85647.1"/>
    <property type="molecule type" value="Genomic_DNA"/>
</dbReference>
<evidence type="ECO:0000259" key="1">
    <source>
        <dbReference type="Pfam" id="PF00561"/>
    </source>
</evidence>
<dbReference type="PATRIC" id="fig|1423790.3.peg.188"/>
<dbReference type="OrthoDB" id="9805423at2"/>
<protein>
    <submittedName>
        <fullName evidence="2">Halo peroxidase</fullName>
        <ecNumber evidence="2">1.11.1.-</ecNumber>
    </submittedName>
</protein>
<dbReference type="PANTHER" id="PTHR43194:SF2">
    <property type="entry name" value="PEROXISOMAL MEMBRANE PROTEIN LPX1"/>
    <property type="match status" value="1"/>
</dbReference>
<name>I7J0D7_9LACO</name>
<sequence>MYFLTTDHVKLHYTDTQTAKPALLEIPGIGGSLIMWQKLNEYLERNFRIIMLDPRNQGRSQRTFKGQRMGRHAADVEELLVKLKLTEVVAVGNSMGASTFWAYLDQYGQGRLKAMIDLDQSPKMINDANWKYGFKDLTWDNLTEYLKQPLGKATYAQIDPELFQAAKLENQRHPYDPESNYDFLLDHATKDWRDLLLETPVPMLILAGKQSPYFNSDFVDEIADLNNKIKGKKVSNCGHLMQAEASMVVANYIKEFLKVEKI</sequence>
<dbReference type="RefSeq" id="WP_009560199.1">
    <property type="nucleotide sequence ID" value="NZ_AYZN01000001.1"/>
</dbReference>
<dbReference type="InterPro" id="IPR050228">
    <property type="entry name" value="Carboxylesterase_BioH"/>
</dbReference>
<dbReference type="Pfam" id="PF00561">
    <property type="entry name" value="Abhydrolase_1"/>
    <property type="match status" value="1"/>
</dbReference>
<dbReference type="InterPro" id="IPR000073">
    <property type="entry name" value="AB_hydrolase_1"/>
</dbReference>
<dbReference type="Gene3D" id="3.40.50.1820">
    <property type="entry name" value="alpha/beta hydrolase"/>
    <property type="match status" value="1"/>
</dbReference>
<dbReference type="eggNOG" id="COG2267">
    <property type="taxonomic scope" value="Bacteria"/>
</dbReference>